<accession>A0A6M0SCP7</accession>
<dbReference type="Proteomes" id="UP000473574">
    <property type="component" value="Unassembled WGS sequence"/>
</dbReference>
<dbReference type="EMBL" id="QZCE01000002">
    <property type="protein sequence ID" value="NEZ66259.1"/>
    <property type="molecule type" value="Genomic_DNA"/>
</dbReference>
<proteinExistence type="predicted"/>
<name>A0A6M0SCP7_9CYAN</name>
<reference evidence="1 2" key="1">
    <citation type="journal article" date="2020" name="Microb. Ecol.">
        <title>Ecogenomics of the Marine Benthic Filamentous Cyanobacterium Adonisia.</title>
        <authorList>
            <person name="Walter J.M."/>
            <person name="Coutinho F.H."/>
            <person name="Leomil L."/>
            <person name="Hargreaves P.I."/>
            <person name="Campeao M.E."/>
            <person name="Vieira V.V."/>
            <person name="Silva B.S."/>
            <person name="Fistarol G.O."/>
            <person name="Salomon P.S."/>
            <person name="Sawabe T."/>
            <person name="Mino S."/>
            <person name="Hosokawa M."/>
            <person name="Miyashita H."/>
            <person name="Maruyama F."/>
            <person name="van Verk M.C."/>
            <person name="Dutilh B.E."/>
            <person name="Thompson C.C."/>
            <person name="Thompson F.L."/>
        </authorList>
    </citation>
    <scope>NUCLEOTIDE SEQUENCE [LARGE SCALE GENOMIC DNA]</scope>
    <source>
        <strain evidence="1 2">CCMR0082</strain>
    </source>
</reference>
<evidence type="ECO:0000313" key="2">
    <source>
        <dbReference type="Proteomes" id="UP000473574"/>
    </source>
</evidence>
<evidence type="ECO:0000313" key="1">
    <source>
        <dbReference type="EMBL" id="NEZ66259.1"/>
    </source>
</evidence>
<organism evidence="1 2">
    <name type="scientific">Adonisia turfae CCMR0082</name>
    <dbReference type="NCBI Taxonomy" id="2304604"/>
    <lineage>
        <taxon>Bacteria</taxon>
        <taxon>Bacillati</taxon>
        <taxon>Cyanobacteriota</taxon>
        <taxon>Adonisia</taxon>
        <taxon>Adonisia turfae</taxon>
    </lineage>
</organism>
<sequence>MDSSNRMELAWVVARLAATNAQQRFYVLRFMWTAIESFEIMGLPPEQINELRGLYIGMAEGVVFSDFIDQQKKADSPSQPHS</sequence>
<dbReference type="AlphaFoldDB" id="A0A6M0SCP7"/>
<gene>
    <name evidence="1" type="ORF">D0962_26440</name>
</gene>
<protein>
    <submittedName>
        <fullName evidence="1">Uncharacterized protein</fullName>
    </submittedName>
</protein>
<comment type="caution">
    <text evidence="1">The sequence shown here is derived from an EMBL/GenBank/DDBJ whole genome shotgun (WGS) entry which is preliminary data.</text>
</comment>